<accession>A0ABW9Z2K3</accession>
<name>A0ABW9Z2K3_9HYPH</name>
<dbReference type="InterPro" id="IPR002126">
    <property type="entry name" value="Cadherin-like_dom"/>
</dbReference>
<proteinExistence type="predicted"/>
<dbReference type="InterPro" id="IPR001343">
    <property type="entry name" value="Hemolysn_Ca-bd"/>
</dbReference>
<comment type="caution">
    <text evidence="3">The sequence shown here is derived from an EMBL/GenBank/DDBJ whole genome shotgun (WGS) entry which is preliminary data.</text>
</comment>
<dbReference type="Gene3D" id="2.60.40.60">
    <property type="entry name" value="Cadherins"/>
    <property type="match status" value="1"/>
</dbReference>
<dbReference type="EMBL" id="JAAAXJ010000021">
    <property type="protein sequence ID" value="NBJ26909.1"/>
    <property type="molecule type" value="Genomic_DNA"/>
</dbReference>
<feature type="compositionally biased region" description="Low complexity" evidence="1">
    <location>
        <begin position="929"/>
        <end position="944"/>
    </location>
</feature>
<dbReference type="InterPro" id="IPR011041">
    <property type="entry name" value="Quinoprot_gluc/sorb_DH_b-prop"/>
</dbReference>
<dbReference type="CDD" id="cd11304">
    <property type="entry name" value="Cadherin_repeat"/>
    <property type="match status" value="1"/>
</dbReference>
<dbReference type="PANTHER" id="PTHR19328">
    <property type="entry name" value="HEDGEHOG-INTERACTING PROTEIN"/>
    <property type="match status" value="1"/>
</dbReference>
<feature type="region of interest" description="Disordered" evidence="1">
    <location>
        <begin position="287"/>
        <end position="308"/>
    </location>
</feature>
<dbReference type="Pfam" id="PF07995">
    <property type="entry name" value="GSDH"/>
    <property type="match status" value="1"/>
</dbReference>
<feature type="region of interest" description="Disordered" evidence="1">
    <location>
        <begin position="926"/>
        <end position="994"/>
    </location>
</feature>
<dbReference type="InterPro" id="IPR018511">
    <property type="entry name" value="Hemolysin-typ_Ca-bd_CS"/>
</dbReference>
<reference evidence="3 4" key="1">
    <citation type="submission" date="2020-01" db="EMBL/GenBank/DDBJ databases">
        <title>Microvirga sp. nov., an arsenate reduction bacterium isolated from Tibet hotspring sediments.</title>
        <authorList>
            <person name="Yuan C.-G."/>
        </authorList>
    </citation>
    <scope>NUCLEOTIDE SEQUENCE [LARGE SCALE GENOMIC DNA]</scope>
    <source>
        <strain evidence="3 4">SYSU G3D203</strain>
    </source>
</reference>
<dbReference type="PROSITE" id="PS00330">
    <property type="entry name" value="HEMOLYSIN_CALCIUM"/>
    <property type="match status" value="1"/>
</dbReference>
<evidence type="ECO:0000256" key="1">
    <source>
        <dbReference type="SAM" id="MobiDB-lite"/>
    </source>
</evidence>
<dbReference type="Proteomes" id="UP000818323">
    <property type="component" value="Unassembled WGS sequence"/>
</dbReference>
<dbReference type="SUPFAM" id="SSF51120">
    <property type="entry name" value="beta-Roll"/>
    <property type="match status" value="5"/>
</dbReference>
<dbReference type="SMART" id="SM00112">
    <property type="entry name" value="CA"/>
    <property type="match status" value="1"/>
</dbReference>
<dbReference type="InterPro" id="IPR015919">
    <property type="entry name" value="Cadherin-like_sf"/>
</dbReference>
<dbReference type="InterPro" id="IPR011049">
    <property type="entry name" value="Serralysin-like_metalloprot_C"/>
</dbReference>
<evidence type="ECO:0000259" key="2">
    <source>
        <dbReference type="PROSITE" id="PS50268"/>
    </source>
</evidence>
<dbReference type="Pfam" id="PF00028">
    <property type="entry name" value="Cadherin"/>
    <property type="match status" value="1"/>
</dbReference>
<dbReference type="InterPro" id="IPR011042">
    <property type="entry name" value="6-blade_b-propeller_TolB-like"/>
</dbReference>
<dbReference type="PRINTS" id="PR00313">
    <property type="entry name" value="CABNDNGRPT"/>
</dbReference>
<dbReference type="PROSITE" id="PS50268">
    <property type="entry name" value="CADHERIN_2"/>
    <property type="match status" value="1"/>
</dbReference>
<evidence type="ECO:0000313" key="4">
    <source>
        <dbReference type="Proteomes" id="UP000818323"/>
    </source>
</evidence>
<dbReference type="RefSeq" id="WP_161725901.1">
    <property type="nucleotide sequence ID" value="NZ_JAAAXI010000026.1"/>
</dbReference>
<dbReference type="InterPro" id="IPR012938">
    <property type="entry name" value="Glc/Sorbosone_DH"/>
</dbReference>
<dbReference type="PANTHER" id="PTHR19328:SF75">
    <property type="entry name" value="ALDOSE SUGAR DEHYDROGENASE YLII"/>
    <property type="match status" value="1"/>
</dbReference>
<dbReference type="SUPFAM" id="SSF50952">
    <property type="entry name" value="Soluble quinoprotein glucose dehydrogenase"/>
    <property type="match status" value="1"/>
</dbReference>
<keyword evidence="4" id="KW-1185">Reference proteome</keyword>
<sequence length="1121" mass="117363">MATYPGTSGSDTITGSNDADTIYGYNPQGGGGGFTIQTTTVATGIDKPTYIAGDPANADRLYILEKTGSLKMMSLSQGPSSMTTVLDLTAQISTVGERGLTGFAFHPQFGQGDNRKVYLTMSNQQGKTELREYSLDNNGVVVPSSMKLVLKVNDYTEGSVFHRAGWIGFGPDGLLYMTTGDGEVLASAQDPQDLRGKVLRLKVDGGDSYQDDPDKNFEIPEGNPTQFAGVPGTFAKSEVYAIGFRNPWRASFDSEGRMFIGDVGQEQYEEINLLATGASIQVGANYGWGHSGPTDDGPEPEGPNNPYTNPIDYYANIRHPTAPEEERLGASVTGGYVYNGPVEALKGRYIFADFGSGRFFTLSENEEGNWQRTEVTNLILGTVTGRIEGITSFGMDAQGNLYVADLGSFQTPSTGVIYRLTPQAVVTDTGDVLNGAAGNDTLHGGAGNDTLHGGDDDDQLFGEADADELYGDAGADTLDGGAGDDMLYGGAGDDTYILNNGDTILEFADEGIDIVLSKLGNYTLGSNLENLTLLDEAFVGIGNNLDNHIIGNSGTNILYGDDGADTLNGGNGNDLLNGGAGHDTYIVNGNGDEIIEEEDGGTDTVQSSATYSLVYLEFIERLTLTGTAAIDGTGNGLDNEIVGNDAANILDGAGGKDAFSGGGGDDTYYVDSEDDSIVEANGKGTDTIIVSGIAYTLADGVHVENIKAHTENDFGDLTGNGFANIFRGNKGANLIDGRGGNDTVVLTGKWADYEITDNKNGSFTLEDKRQNGDGTDTIRNVEIFQFADGAVSAENLLNPVPTEISLGKGEDAVAENTKNEVVFGTFAVTDNDGDTHRFELTDNAGGRFAVDPLTGKLRVVDGVRLDFEQAAQHNITVKVTDAAGTGASITRTFTIKVQDVLNENASGSTRSDVILGGVGGDTLSGGAGDDTLSAGAGDNQLNGDDGNDRLIGEAGNDIFSGGAGDDTLDAGAGNDRVSGDAGNDSLTGGAGNDVFGGGDGNDRLVGGLGKDTFTGGKGRDVFVFDDKETGSSKAKADYITDFKGREGDKIDLRAVDANTKKSGDQNFSFIGTKAFSKEGQVRYEKAKGTTYVYLNTDSDKAAEAVIKLKGAMDLSKGWFVL</sequence>
<dbReference type="Pfam" id="PF00353">
    <property type="entry name" value="HemolysinCabind"/>
    <property type="match status" value="9"/>
</dbReference>
<gene>
    <name evidence="3" type="ORF">GR303_21490</name>
</gene>
<dbReference type="Gene3D" id="2.120.10.30">
    <property type="entry name" value="TolB, C-terminal domain"/>
    <property type="match status" value="1"/>
</dbReference>
<feature type="domain" description="Cadherin" evidence="2">
    <location>
        <begin position="813"/>
        <end position="914"/>
    </location>
</feature>
<organism evidence="3 4">
    <name type="scientific">Microvirga arsenatis</name>
    <dbReference type="NCBI Taxonomy" id="2692265"/>
    <lineage>
        <taxon>Bacteria</taxon>
        <taxon>Pseudomonadati</taxon>
        <taxon>Pseudomonadota</taxon>
        <taxon>Alphaproteobacteria</taxon>
        <taxon>Hyphomicrobiales</taxon>
        <taxon>Methylobacteriaceae</taxon>
        <taxon>Microvirga</taxon>
    </lineage>
</organism>
<dbReference type="Gene3D" id="2.150.10.10">
    <property type="entry name" value="Serralysin-like metalloprotease, C-terminal"/>
    <property type="match status" value="4"/>
</dbReference>
<protein>
    <recommendedName>
        <fullName evidence="2">Cadherin domain-containing protein</fullName>
    </recommendedName>
</protein>
<dbReference type="SUPFAM" id="SSF49313">
    <property type="entry name" value="Cadherin-like"/>
    <property type="match status" value="1"/>
</dbReference>
<evidence type="ECO:0000313" key="3">
    <source>
        <dbReference type="EMBL" id="NBJ26909.1"/>
    </source>
</evidence>